<accession>A0A941IP12</accession>
<evidence type="ECO:0000313" key="3">
    <source>
        <dbReference type="Proteomes" id="UP000675781"/>
    </source>
</evidence>
<dbReference type="RefSeq" id="WP_212527159.1">
    <property type="nucleotide sequence ID" value="NZ_JAGSOG010000014.1"/>
</dbReference>
<dbReference type="CDD" id="cd04301">
    <property type="entry name" value="NAT_SF"/>
    <property type="match status" value="1"/>
</dbReference>
<dbReference type="EMBL" id="JAGSOG010000014">
    <property type="protein sequence ID" value="MBR7832632.1"/>
    <property type="molecule type" value="Genomic_DNA"/>
</dbReference>
<evidence type="ECO:0000313" key="2">
    <source>
        <dbReference type="EMBL" id="MBR7832632.1"/>
    </source>
</evidence>
<dbReference type="PROSITE" id="PS51186">
    <property type="entry name" value="GNAT"/>
    <property type="match status" value="1"/>
</dbReference>
<evidence type="ECO:0000259" key="1">
    <source>
        <dbReference type="PROSITE" id="PS51186"/>
    </source>
</evidence>
<dbReference type="InterPro" id="IPR016181">
    <property type="entry name" value="Acyl_CoA_acyltransferase"/>
</dbReference>
<sequence length="255" mass="27590">MDFYVQQHARTLVLRSPVHTRTGPFVARFNPDWANPMANYAIPDDHAEPTAEDIRALIQVFLDRDRLPRLEFLPSCAPAVEPALRTAGFEVENRAPLMACPPGDLTAPRTVPGLELFEPRTDEDLFALATVQHYAYGEPGEPDRHAVARLRRTYENGGLVLLAVLDGQPAGGGSCSSPVDGLTELAGVAVAEGLRRRGVGAAVAARLTELAFERGFRLPWLEPSGEESERVYAGIGYRTIGEKLNISLPGGAPLG</sequence>
<protein>
    <submittedName>
        <fullName evidence="2">GNAT family N-acetyltransferase</fullName>
        <ecNumber evidence="2">2.3.1.-</ecNumber>
    </submittedName>
</protein>
<comment type="caution">
    <text evidence="2">The sequence shown here is derived from an EMBL/GenBank/DDBJ whole genome shotgun (WGS) entry which is preliminary data.</text>
</comment>
<feature type="domain" description="N-acetyltransferase" evidence="1">
    <location>
        <begin position="115"/>
        <end position="255"/>
    </location>
</feature>
<dbReference type="AlphaFoldDB" id="A0A941IP12"/>
<reference evidence="2" key="1">
    <citation type="submission" date="2021-04" db="EMBL/GenBank/DDBJ databases">
        <title>Genome based classification of Actinospica acidithermotolerans sp. nov., an actinobacterium isolated from an Indonesian hot spring.</title>
        <authorList>
            <person name="Kusuma A.B."/>
            <person name="Putra K.E."/>
            <person name="Nafisah S."/>
            <person name="Loh J."/>
            <person name="Nouioui I."/>
            <person name="Goodfellow M."/>
        </authorList>
    </citation>
    <scope>NUCLEOTIDE SEQUENCE</scope>
    <source>
        <strain evidence="2">CSCA 57</strain>
    </source>
</reference>
<dbReference type="GO" id="GO:0016747">
    <property type="term" value="F:acyltransferase activity, transferring groups other than amino-acyl groups"/>
    <property type="evidence" value="ECO:0007669"/>
    <property type="project" value="InterPro"/>
</dbReference>
<keyword evidence="2" id="KW-0012">Acyltransferase</keyword>
<keyword evidence="3" id="KW-1185">Reference proteome</keyword>
<dbReference type="SUPFAM" id="SSF55729">
    <property type="entry name" value="Acyl-CoA N-acyltransferases (Nat)"/>
    <property type="match status" value="1"/>
</dbReference>
<organism evidence="2 3">
    <name type="scientific">Actinospica durhamensis</name>
    <dbReference type="NCBI Taxonomy" id="1508375"/>
    <lineage>
        <taxon>Bacteria</taxon>
        <taxon>Bacillati</taxon>
        <taxon>Actinomycetota</taxon>
        <taxon>Actinomycetes</taxon>
        <taxon>Catenulisporales</taxon>
        <taxon>Actinospicaceae</taxon>
        <taxon>Actinospica</taxon>
    </lineage>
</organism>
<dbReference type="Gene3D" id="3.40.630.30">
    <property type="match status" value="1"/>
</dbReference>
<name>A0A941IP12_9ACTN</name>
<proteinExistence type="predicted"/>
<dbReference type="Proteomes" id="UP000675781">
    <property type="component" value="Unassembled WGS sequence"/>
</dbReference>
<dbReference type="EC" id="2.3.1.-" evidence="2"/>
<dbReference type="InterPro" id="IPR000182">
    <property type="entry name" value="GNAT_dom"/>
</dbReference>
<keyword evidence="2" id="KW-0808">Transferase</keyword>
<gene>
    <name evidence="2" type="ORF">KDL01_05140</name>
</gene>
<dbReference type="Pfam" id="PF00583">
    <property type="entry name" value="Acetyltransf_1"/>
    <property type="match status" value="1"/>
</dbReference>